<evidence type="ECO:0000256" key="3">
    <source>
        <dbReference type="ARBA" id="ARBA00022692"/>
    </source>
</evidence>
<dbReference type="RefSeq" id="WP_273595209.1">
    <property type="nucleotide sequence ID" value="NZ_JAQQXS010000002.1"/>
</dbReference>
<evidence type="ECO:0000256" key="5">
    <source>
        <dbReference type="ARBA" id="ARBA00023136"/>
    </source>
</evidence>
<name>A0ABT5KMF6_9BURK</name>
<protein>
    <submittedName>
        <fullName evidence="9">Wzz/FepE/Etk N-terminal domain-containing protein</fullName>
    </submittedName>
</protein>
<feature type="coiled-coil region" evidence="6">
    <location>
        <begin position="169"/>
        <end position="205"/>
    </location>
</feature>
<keyword evidence="6" id="KW-0175">Coiled coil</keyword>
<keyword evidence="10" id="KW-1185">Reference proteome</keyword>
<sequence length="384" mass="42545">MSQNNTNQDPLDPFDLPENEGIDMLDLLTILASRWRLLLAAPVAVGAVAFGASYLIAPTFTAKTTFLPPQQQQSSAASALASLGALSGLAGGMAGIKSPADQYVSLMQSVNVEDRIIDRFKLMEAYEAKYRFQARKELEQNVRISLGKKDGLISVEVDAKNPQVAADMANQHVAELRRLTSELALTEAQQRRAFFEAELKRTQLKLVEAQQILQSSGFNPGALKAEPKAAAEGYATLKAQATSAEVKLQTMRRGLADTAPEIQQQESLLGALKSQLAKLEGSNRDPKNDSDYISRYREYKYQETLFELFSKQFEMARLDESREGALIQVVDVATPAEYKSKPKRALMAISFTFAAFFVLVIGLLSRHFWREAKTRREDTEKLGV</sequence>
<accession>A0ABT5KMF6</accession>
<evidence type="ECO:0000313" key="10">
    <source>
        <dbReference type="Proteomes" id="UP001219862"/>
    </source>
</evidence>
<dbReference type="Proteomes" id="UP001219862">
    <property type="component" value="Unassembled WGS sequence"/>
</dbReference>
<keyword evidence="2" id="KW-1003">Cell membrane</keyword>
<comment type="caution">
    <text evidence="9">The sequence shown here is derived from an EMBL/GenBank/DDBJ whole genome shotgun (WGS) entry which is preliminary data.</text>
</comment>
<feature type="domain" description="Polysaccharide chain length determinant N-terminal" evidence="8">
    <location>
        <begin position="21"/>
        <end position="118"/>
    </location>
</feature>
<feature type="transmembrane region" description="Helical" evidence="7">
    <location>
        <begin position="37"/>
        <end position="56"/>
    </location>
</feature>
<feature type="transmembrane region" description="Helical" evidence="7">
    <location>
        <begin position="345"/>
        <end position="364"/>
    </location>
</feature>
<dbReference type="Pfam" id="PF02706">
    <property type="entry name" value="Wzz"/>
    <property type="match status" value="1"/>
</dbReference>
<evidence type="ECO:0000256" key="1">
    <source>
        <dbReference type="ARBA" id="ARBA00004651"/>
    </source>
</evidence>
<comment type="subcellular location">
    <subcellularLocation>
        <location evidence="1">Cell membrane</location>
        <topology evidence="1">Multi-pass membrane protein</topology>
    </subcellularLocation>
</comment>
<evidence type="ECO:0000256" key="6">
    <source>
        <dbReference type="SAM" id="Coils"/>
    </source>
</evidence>
<keyword evidence="5 7" id="KW-0472">Membrane</keyword>
<dbReference type="InterPro" id="IPR003856">
    <property type="entry name" value="LPS_length_determ_N"/>
</dbReference>
<evidence type="ECO:0000313" key="9">
    <source>
        <dbReference type="EMBL" id="MDC8784094.1"/>
    </source>
</evidence>
<organism evidence="9 10">
    <name type="scientific">Roseateles koreensis</name>
    <dbReference type="NCBI Taxonomy" id="2987526"/>
    <lineage>
        <taxon>Bacteria</taxon>
        <taxon>Pseudomonadati</taxon>
        <taxon>Pseudomonadota</taxon>
        <taxon>Betaproteobacteria</taxon>
        <taxon>Burkholderiales</taxon>
        <taxon>Sphaerotilaceae</taxon>
        <taxon>Roseateles</taxon>
    </lineage>
</organism>
<dbReference type="PANTHER" id="PTHR32309:SF13">
    <property type="entry name" value="FERRIC ENTEROBACTIN TRANSPORT PROTEIN FEPE"/>
    <property type="match status" value="1"/>
</dbReference>
<evidence type="ECO:0000259" key="8">
    <source>
        <dbReference type="Pfam" id="PF02706"/>
    </source>
</evidence>
<evidence type="ECO:0000256" key="7">
    <source>
        <dbReference type="SAM" id="Phobius"/>
    </source>
</evidence>
<dbReference type="EMBL" id="JAQQXS010000002">
    <property type="protein sequence ID" value="MDC8784094.1"/>
    <property type="molecule type" value="Genomic_DNA"/>
</dbReference>
<dbReference type="InterPro" id="IPR050445">
    <property type="entry name" value="Bact_polysacc_biosynth/exp"/>
</dbReference>
<dbReference type="PANTHER" id="PTHR32309">
    <property type="entry name" value="TYROSINE-PROTEIN KINASE"/>
    <property type="match status" value="1"/>
</dbReference>
<evidence type="ECO:0000256" key="2">
    <source>
        <dbReference type="ARBA" id="ARBA00022475"/>
    </source>
</evidence>
<proteinExistence type="predicted"/>
<reference evidence="9 10" key="1">
    <citation type="submission" date="2022-10" db="EMBL/GenBank/DDBJ databases">
        <title>paucibacter sp. hw8 Genome sequencing.</title>
        <authorList>
            <person name="Park S."/>
        </authorList>
    </citation>
    <scope>NUCLEOTIDE SEQUENCE [LARGE SCALE GENOMIC DNA]</scope>
    <source>
        <strain evidence="10">hw8</strain>
    </source>
</reference>
<keyword evidence="3 7" id="KW-0812">Transmembrane</keyword>
<keyword evidence="4 7" id="KW-1133">Transmembrane helix</keyword>
<evidence type="ECO:0000256" key="4">
    <source>
        <dbReference type="ARBA" id="ARBA00022989"/>
    </source>
</evidence>
<gene>
    <name evidence="9" type="ORF">PRZ01_02675</name>
</gene>